<organism evidence="10 11">
    <name type="scientific">Oreochromis aureus</name>
    <name type="common">Israeli tilapia</name>
    <name type="synonym">Chromis aureus</name>
    <dbReference type="NCBI Taxonomy" id="47969"/>
    <lineage>
        <taxon>Eukaryota</taxon>
        <taxon>Metazoa</taxon>
        <taxon>Chordata</taxon>
        <taxon>Craniata</taxon>
        <taxon>Vertebrata</taxon>
        <taxon>Euteleostomi</taxon>
        <taxon>Actinopterygii</taxon>
        <taxon>Neopterygii</taxon>
        <taxon>Teleostei</taxon>
        <taxon>Neoteleostei</taxon>
        <taxon>Acanthomorphata</taxon>
        <taxon>Ovalentaria</taxon>
        <taxon>Cichlomorphae</taxon>
        <taxon>Cichliformes</taxon>
        <taxon>Cichlidae</taxon>
        <taxon>African cichlids</taxon>
        <taxon>Pseudocrenilabrinae</taxon>
        <taxon>Oreochromini</taxon>
        <taxon>Oreochromis</taxon>
    </lineage>
</organism>
<evidence type="ECO:0000256" key="5">
    <source>
        <dbReference type="ARBA" id="ARBA00022759"/>
    </source>
</evidence>
<reference evidence="10" key="2">
    <citation type="submission" date="2025-08" db="UniProtKB">
        <authorList>
            <consortium name="Ensembl"/>
        </authorList>
    </citation>
    <scope>IDENTIFICATION</scope>
</reference>
<keyword evidence="3" id="KW-0964">Secreted</keyword>
<dbReference type="AlphaFoldDB" id="A0AAZ1XPA1"/>
<dbReference type="InterPro" id="IPR023411">
    <property type="entry name" value="RNaseA_AS"/>
</dbReference>
<proteinExistence type="inferred from homology"/>
<dbReference type="Proteomes" id="UP000472276">
    <property type="component" value="Unassembled WGS sequence"/>
</dbReference>
<evidence type="ECO:0000256" key="8">
    <source>
        <dbReference type="RuleBase" id="RU000651"/>
    </source>
</evidence>
<dbReference type="GO" id="GO:0003676">
    <property type="term" value="F:nucleic acid binding"/>
    <property type="evidence" value="ECO:0007669"/>
    <property type="project" value="InterPro"/>
</dbReference>
<evidence type="ECO:0000256" key="6">
    <source>
        <dbReference type="ARBA" id="ARBA00022801"/>
    </source>
</evidence>
<evidence type="ECO:0000313" key="11">
    <source>
        <dbReference type="Proteomes" id="UP000472276"/>
    </source>
</evidence>
<dbReference type="GO" id="GO:0016787">
    <property type="term" value="F:hydrolase activity"/>
    <property type="evidence" value="ECO:0007669"/>
    <property type="project" value="UniProtKB-KW"/>
</dbReference>
<comment type="similarity">
    <text evidence="2 8">Belongs to the pancreatic ribonuclease family.</text>
</comment>
<reference evidence="10" key="3">
    <citation type="submission" date="2025-09" db="UniProtKB">
        <authorList>
            <consortium name="Ensembl"/>
        </authorList>
    </citation>
    <scope>IDENTIFICATION</scope>
</reference>
<evidence type="ECO:0000256" key="7">
    <source>
        <dbReference type="ARBA" id="ARBA00023157"/>
    </source>
</evidence>
<dbReference type="GO" id="GO:0050830">
    <property type="term" value="P:defense response to Gram-positive bacterium"/>
    <property type="evidence" value="ECO:0007669"/>
    <property type="project" value="TreeGrafter"/>
</dbReference>
<dbReference type="GO" id="GO:0001525">
    <property type="term" value="P:angiogenesis"/>
    <property type="evidence" value="ECO:0007669"/>
    <property type="project" value="TreeGrafter"/>
</dbReference>
<dbReference type="PANTHER" id="PTHR11437">
    <property type="entry name" value="RIBONUCLEASE"/>
    <property type="match status" value="1"/>
</dbReference>
<dbReference type="GO" id="GO:0050829">
    <property type="term" value="P:defense response to Gram-negative bacterium"/>
    <property type="evidence" value="ECO:0007669"/>
    <property type="project" value="TreeGrafter"/>
</dbReference>
<dbReference type="GO" id="GO:0004519">
    <property type="term" value="F:endonuclease activity"/>
    <property type="evidence" value="ECO:0007669"/>
    <property type="project" value="UniProtKB-KW"/>
</dbReference>
<keyword evidence="8" id="KW-0732">Signal</keyword>
<dbReference type="PANTHER" id="PTHR11437:SF10">
    <property type="entry name" value="ANGIOGENIN-RELATED"/>
    <property type="match status" value="1"/>
</dbReference>
<dbReference type="GO" id="GO:0005576">
    <property type="term" value="C:extracellular region"/>
    <property type="evidence" value="ECO:0007669"/>
    <property type="project" value="UniProtKB-SubCell"/>
</dbReference>
<evidence type="ECO:0000256" key="2">
    <source>
        <dbReference type="ARBA" id="ARBA00005600"/>
    </source>
</evidence>
<protein>
    <recommendedName>
        <fullName evidence="9">Ribonuclease A-domain domain-containing protein</fullName>
    </recommendedName>
</protein>
<keyword evidence="11" id="KW-1185">Reference proteome</keyword>
<name>A0AAZ1XPA1_OREAU</name>
<dbReference type="Gene3D" id="3.10.130.10">
    <property type="entry name" value="Ribonuclease A-like domain"/>
    <property type="match status" value="1"/>
</dbReference>
<gene>
    <name evidence="10" type="primary">MANF</name>
</gene>
<evidence type="ECO:0000256" key="3">
    <source>
        <dbReference type="ARBA" id="ARBA00022525"/>
    </source>
</evidence>
<dbReference type="GO" id="GO:0004540">
    <property type="term" value="F:RNA nuclease activity"/>
    <property type="evidence" value="ECO:0007669"/>
    <property type="project" value="TreeGrafter"/>
</dbReference>
<keyword evidence="4 8" id="KW-0540">Nuclease</keyword>
<dbReference type="Pfam" id="PF00074">
    <property type="entry name" value="RnaseA"/>
    <property type="match status" value="1"/>
</dbReference>
<evidence type="ECO:0000256" key="1">
    <source>
        <dbReference type="ARBA" id="ARBA00004613"/>
    </source>
</evidence>
<feature type="signal peptide" evidence="8">
    <location>
        <begin position="1"/>
        <end position="19"/>
    </location>
</feature>
<dbReference type="SUPFAM" id="SSF54076">
    <property type="entry name" value="RNase A-like"/>
    <property type="match status" value="1"/>
</dbReference>
<comment type="subcellular location">
    <subcellularLocation>
        <location evidence="1">Secreted</location>
    </subcellularLocation>
</comment>
<feature type="domain" description="Ribonuclease A-domain" evidence="9">
    <location>
        <begin position="18"/>
        <end position="124"/>
    </location>
</feature>
<accession>A0AAZ1XPA1</accession>
<dbReference type="InterPro" id="IPR023412">
    <property type="entry name" value="RNaseA_domain"/>
</dbReference>
<feature type="chain" id="PRO_5044044609" description="Ribonuclease A-domain domain-containing protein" evidence="8">
    <location>
        <begin position="20"/>
        <end position="128"/>
    </location>
</feature>
<evidence type="ECO:0000259" key="9">
    <source>
        <dbReference type="SMART" id="SM00092"/>
    </source>
</evidence>
<sequence>MRIQCVCLLLLLLSPAVLLQNYEAFKKKHILPENVSHKCDDMMKNINEVNKCKKINTFIKQTADSVKALCKNKKDEYITSEFDLIDCERSSEKPCKYNDILPKNKLSKKIKCENGLPVHLTKCEWLSC</sequence>
<keyword evidence="6 8" id="KW-0378">Hydrolase</keyword>
<dbReference type="PROSITE" id="PS00127">
    <property type="entry name" value="RNASE_PANCREATIC"/>
    <property type="match status" value="1"/>
</dbReference>
<evidence type="ECO:0000256" key="4">
    <source>
        <dbReference type="ARBA" id="ARBA00022722"/>
    </source>
</evidence>
<evidence type="ECO:0000313" key="10">
    <source>
        <dbReference type="Ensembl" id="ENSOABP00000069418.1"/>
    </source>
</evidence>
<reference evidence="11" key="1">
    <citation type="submission" date="2020-03" db="EMBL/GenBank/DDBJ databases">
        <title>Evolution of repeat sequences and sex chromosomes of tilapia species revealed by chromosome-level genomes.</title>
        <authorList>
            <person name="Xu L."/>
            <person name="Tao W."/>
            <person name="Wang D."/>
            <person name="Zhou Q."/>
        </authorList>
    </citation>
    <scope>NUCLEOTIDE SEQUENCE [LARGE SCALE GENOMIC DNA]</scope>
    <source>
        <strain evidence="11">Israel</strain>
    </source>
</reference>
<keyword evidence="7" id="KW-1015">Disulfide bond</keyword>
<dbReference type="InterPro" id="IPR036816">
    <property type="entry name" value="RNaseA-like_dom_sf"/>
</dbReference>
<dbReference type="InterPro" id="IPR001427">
    <property type="entry name" value="RNaseA"/>
</dbReference>
<dbReference type="Ensembl" id="ENSOABT00000065100.1">
    <property type="protein sequence ID" value="ENSOABP00000069418.1"/>
    <property type="gene ID" value="ENSOABG00000032012.1"/>
</dbReference>
<keyword evidence="5 8" id="KW-0255">Endonuclease</keyword>
<dbReference type="SMART" id="SM00092">
    <property type="entry name" value="RNAse_Pc"/>
    <property type="match status" value="1"/>
</dbReference>